<reference evidence="10" key="2">
    <citation type="submission" date="2025-09" db="UniProtKB">
        <authorList>
            <consortium name="Ensembl"/>
        </authorList>
    </citation>
    <scope>IDENTIFICATION</scope>
</reference>
<evidence type="ECO:0000313" key="11">
    <source>
        <dbReference type="Proteomes" id="UP000694549"/>
    </source>
</evidence>
<reference evidence="10" key="1">
    <citation type="submission" date="2025-08" db="UniProtKB">
        <authorList>
            <consortium name="Ensembl"/>
        </authorList>
    </citation>
    <scope>IDENTIFICATION</scope>
</reference>
<feature type="region of interest" description="Disordered" evidence="9">
    <location>
        <begin position="57"/>
        <end position="79"/>
    </location>
</feature>
<sequence length="407" mass="45266">MSPHFHPEPPLAQLEAIPSAPTAGYLRAEADPSSPTPSSQPHPCSCPSPLLFFACAASPGSGPTQRSPSSSPSSSSSCSCSPPSAAASLGFLLRSVSAAAMPGCVTAPRRPPASLPLSSRPISAERGHRREPGRGSGGSRGAMTEESTASGAVDAREELLNECESIWSQMEECQSKITLKRAEPLTESDAEISLLMMRMKALTVEFSQWQIRSPELISTNPEVLLTLGKEELWKVKEDLEKVLLTAQLRNKKIKEDFHREEQWHDEQKKILNALKETEKKMEEDIESHCQRRAFHKLKDEFFKVKAYKEELLNALGAFLEEHFPLPEKDVTAKKKKIKNSEEPATQLIALHEILENLINTLFTTPHEPYITVDDSLWPPYVELLLRCGVALRHPEDPNRIRLEAFHQ</sequence>
<dbReference type="Proteomes" id="UP000694549">
    <property type="component" value="Unplaced"/>
</dbReference>
<dbReference type="PANTHER" id="PTHR14401:SF6">
    <property type="entry name" value="CENTROMERE PROTEIN K"/>
    <property type="match status" value="1"/>
</dbReference>
<evidence type="ECO:0000313" key="10">
    <source>
        <dbReference type="Ensembl" id="ENSAZOP00000003315.1"/>
    </source>
</evidence>
<dbReference type="GO" id="GO:0000070">
    <property type="term" value="P:mitotic sister chromatid segregation"/>
    <property type="evidence" value="ECO:0007669"/>
    <property type="project" value="TreeGrafter"/>
</dbReference>
<keyword evidence="6" id="KW-0539">Nucleus</keyword>
<feature type="compositionally biased region" description="Basic and acidic residues" evidence="9">
    <location>
        <begin position="123"/>
        <end position="133"/>
    </location>
</feature>
<evidence type="ECO:0000256" key="2">
    <source>
        <dbReference type="ARBA" id="ARBA00004584"/>
    </source>
</evidence>
<feature type="region of interest" description="Disordered" evidence="9">
    <location>
        <begin position="1"/>
        <end position="44"/>
    </location>
</feature>
<protein>
    <submittedName>
        <fullName evidence="10">Centromere protein K</fullName>
    </submittedName>
</protein>
<evidence type="ECO:0000256" key="7">
    <source>
        <dbReference type="ARBA" id="ARBA00023328"/>
    </source>
</evidence>
<feature type="compositionally biased region" description="Low complexity" evidence="9">
    <location>
        <begin position="67"/>
        <end position="79"/>
    </location>
</feature>
<keyword evidence="4" id="KW-0158">Chromosome</keyword>
<evidence type="ECO:0000256" key="5">
    <source>
        <dbReference type="ARBA" id="ARBA00023054"/>
    </source>
</evidence>
<dbReference type="GO" id="GO:0051382">
    <property type="term" value="P:kinetochore assembly"/>
    <property type="evidence" value="ECO:0007669"/>
    <property type="project" value="InterPro"/>
</dbReference>
<feature type="compositionally biased region" description="Pro residues" evidence="9">
    <location>
        <begin position="34"/>
        <end position="44"/>
    </location>
</feature>
<keyword evidence="7" id="KW-0137">Centromere</keyword>
<evidence type="ECO:0000256" key="6">
    <source>
        <dbReference type="ARBA" id="ARBA00023242"/>
    </source>
</evidence>
<evidence type="ECO:0000256" key="1">
    <source>
        <dbReference type="ARBA" id="ARBA00004123"/>
    </source>
</evidence>
<dbReference type="Pfam" id="PF11802">
    <property type="entry name" value="CENP-K"/>
    <property type="match status" value="1"/>
</dbReference>
<organism evidence="10 11">
    <name type="scientific">Anas zonorhyncha</name>
    <name type="common">Eastern spot-billed duck</name>
    <dbReference type="NCBI Taxonomy" id="75864"/>
    <lineage>
        <taxon>Eukaryota</taxon>
        <taxon>Metazoa</taxon>
        <taxon>Chordata</taxon>
        <taxon>Craniata</taxon>
        <taxon>Vertebrata</taxon>
        <taxon>Euteleostomi</taxon>
        <taxon>Archelosauria</taxon>
        <taxon>Archosauria</taxon>
        <taxon>Dinosauria</taxon>
        <taxon>Saurischia</taxon>
        <taxon>Theropoda</taxon>
        <taxon>Coelurosauria</taxon>
        <taxon>Aves</taxon>
        <taxon>Neognathae</taxon>
        <taxon>Galloanserae</taxon>
        <taxon>Anseriformes</taxon>
        <taxon>Anatidae</taxon>
        <taxon>Anatinae</taxon>
        <taxon>Anas</taxon>
    </lineage>
</organism>
<dbReference type="PANTHER" id="PTHR14401">
    <property type="entry name" value="CENTROMERE PROTEIN K"/>
    <property type="match status" value="1"/>
</dbReference>
<evidence type="ECO:0000256" key="4">
    <source>
        <dbReference type="ARBA" id="ARBA00022454"/>
    </source>
</evidence>
<name>A0A8B9U2P7_9AVES</name>
<dbReference type="GO" id="GO:0005634">
    <property type="term" value="C:nucleus"/>
    <property type="evidence" value="ECO:0007669"/>
    <property type="project" value="UniProtKB-SubCell"/>
</dbReference>
<dbReference type="GO" id="GO:0000775">
    <property type="term" value="C:chromosome, centromeric region"/>
    <property type="evidence" value="ECO:0007669"/>
    <property type="project" value="UniProtKB-SubCell"/>
</dbReference>
<dbReference type="Ensembl" id="ENSAZOT00000003521.1">
    <property type="protein sequence ID" value="ENSAZOP00000003315.1"/>
    <property type="gene ID" value="ENSAZOG00000002157.1"/>
</dbReference>
<dbReference type="InterPro" id="IPR020993">
    <property type="entry name" value="Centromere_CenpK"/>
</dbReference>
<keyword evidence="5 8" id="KW-0175">Coiled coil</keyword>
<proteinExistence type="inferred from homology"/>
<keyword evidence="11" id="KW-1185">Reference proteome</keyword>
<feature type="region of interest" description="Disordered" evidence="9">
    <location>
        <begin position="106"/>
        <end position="152"/>
    </location>
</feature>
<accession>A0A8B9U2P7</accession>
<comment type="similarity">
    <text evidence="3">Belongs to the CENP-K/MCM22 family.</text>
</comment>
<feature type="coiled-coil region" evidence="8">
    <location>
        <begin position="236"/>
        <end position="291"/>
    </location>
</feature>
<evidence type="ECO:0000256" key="3">
    <source>
        <dbReference type="ARBA" id="ARBA00005795"/>
    </source>
</evidence>
<evidence type="ECO:0000256" key="9">
    <source>
        <dbReference type="SAM" id="MobiDB-lite"/>
    </source>
</evidence>
<dbReference type="AlphaFoldDB" id="A0A8B9U2P7"/>
<evidence type="ECO:0000256" key="8">
    <source>
        <dbReference type="SAM" id="Coils"/>
    </source>
</evidence>
<comment type="subcellular location">
    <subcellularLocation>
        <location evidence="2">Chromosome</location>
        <location evidence="2">Centromere</location>
    </subcellularLocation>
    <subcellularLocation>
        <location evidence="1">Nucleus</location>
    </subcellularLocation>
</comment>